<reference evidence="1 2" key="1">
    <citation type="submission" date="2010-03" db="EMBL/GenBank/DDBJ databases">
        <title>The genome sequence of Eubacterium siraeum V10Sc8a.</title>
        <authorList>
            <consortium name="metaHIT consortium -- http://www.metahit.eu/"/>
            <person name="Pajon A."/>
            <person name="Turner K."/>
            <person name="Parkhill J."/>
            <person name="Duncan S."/>
            <person name="Flint H."/>
        </authorList>
    </citation>
    <scope>NUCLEOTIDE SEQUENCE [LARGE SCALE GENOMIC DNA]</scope>
    <source>
        <strain evidence="1 2">V10Sc8a</strain>
    </source>
</reference>
<dbReference type="HOGENOM" id="CLU_3416774_0_0_9"/>
<name>D4MLX1_9FIRM</name>
<reference evidence="1 2" key="2">
    <citation type="submission" date="2010-03" db="EMBL/GenBank/DDBJ databases">
        <authorList>
            <person name="Pajon A."/>
        </authorList>
    </citation>
    <scope>NUCLEOTIDE SEQUENCE [LARGE SCALE GENOMIC DNA]</scope>
    <source>
        <strain evidence="1 2">V10Sc8a</strain>
    </source>
</reference>
<gene>
    <name evidence="1" type="ORF">ES1_18470</name>
</gene>
<organism evidence="1 2">
    <name type="scientific">[Eubacterium] siraeum V10Sc8a</name>
    <dbReference type="NCBI Taxonomy" id="717961"/>
    <lineage>
        <taxon>Bacteria</taxon>
        <taxon>Bacillati</taxon>
        <taxon>Bacillota</taxon>
        <taxon>Clostridia</taxon>
        <taxon>Eubacteriales</taxon>
        <taxon>Oscillospiraceae</taxon>
        <taxon>Oscillospiraceae incertae sedis</taxon>
    </lineage>
</organism>
<protein>
    <submittedName>
        <fullName evidence="1">Uncharacterized protein</fullName>
    </submittedName>
</protein>
<dbReference type="Proteomes" id="UP000007050">
    <property type="component" value="Chromosome"/>
</dbReference>
<sequence length="26" mass="2927">MYYADNITKNGSISINIGFFCADKQI</sequence>
<evidence type="ECO:0000313" key="2">
    <source>
        <dbReference type="Proteomes" id="UP000007050"/>
    </source>
</evidence>
<dbReference type="KEGG" id="esr:ES1_18470"/>
<dbReference type="AlphaFoldDB" id="D4MLX1"/>
<dbReference type="EMBL" id="FP929059">
    <property type="protein sequence ID" value="CBL34754.1"/>
    <property type="molecule type" value="Genomic_DNA"/>
</dbReference>
<accession>D4MLX1</accession>
<dbReference type="BioCyc" id="ESIR717961:G136L-1533-MONOMER"/>
<proteinExistence type="predicted"/>
<evidence type="ECO:0000313" key="1">
    <source>
        <dbReference type="EMBL" id="CBL34754.1"/>
    </source>
</evidence>